<evidence type="ECO:0000259" key="1">
    <source>
        <dbReference type="Pfam" id="PF13840"/>
    </source>
</evidence>
<dbReference type="Gene3D" id="3.30.2130.10">
    <property type="entry name" value="VC0802-like"/>
    <property type="match status" value="1"/>
</dbReference>
<dbReference type="AlphaFoldDB" id="A0A165EFR5"/>
<accession>A0A165EFR5</accession>
<dbReference type="InterPro" id="IPR045865">
    <property type="entry name" value="ACT-like_dom_sf"/>
</dbReference>
<dbReference type="Proteomes" id="UP000076842">
    <property type="component" value="Unassembled WGS sequence"/>
</dbReference>
<dbReference type="InParanoid" id="A0A165EFR5"/>
<dbReference type="SUPFAM" id="SSF55021">
    <property type="entry name" value="ACT-like"/>
    <property type="match status" value="1"/>
</dbReference>
<organism evidence="2 3">
    <name type="scientific">Calocera cornea HHB12733</name>
    <dbReference type="NCBI Taxonomy" id="1353952"/>
    <lineage>
        <taxon>Eukaryota</taxon>
        <taxon>Fungi</taxon>
        <taxon>Dikarya</taxon>
        <taxon>Basidiomycota</taxon>
        <taxon>Agaricomycotina</taxon>
        <taxon>Dacrymycetes</taxon>
        <taxon>Dacrymycetales</taxon>
        <taxon>Dacrymycetaceae</taxon>
        <taxon>Calocera</taxon>
    </lineage>
</organism>
<dbReference type="InterPro" id="IPR027795">
    <property type="entry name" value="CASTOR_ACT_dom"/>
</dbReference>
<dbReference type="InterPro" id="IPR051719">
    <property type="entry name" value="CASTOR_mTORC1"/>
</dbReference>
<dbReference type="OrthoDB" id="58529at2759"/>
<dbReference type="PANTHER" id="PTHR31131:SF6">
    <property type="entry name" value="CASTOR ACT DOMAIN-CONTAINING PROTEIN"/>
    <property type="match status" value="1"/>
</dbReference>
<reference evidence="2 3" key="1">
    <citation type="journal article" date="2016" name="Mol. Biol. Evol.">
        <title>Comparative Genomics of Early-Diverging Mushroom-Forming Fungi Provides Insights into the Origins of Lignocellulose Decay Capabilities.</title>
        <authorList>
            <person name="Nagy L.G."/>
            <person name="Riley R."/>
            <person name="Tritt A."/>
            <person name="Adam C."/>
            <person name="Daum C."/>
            <person name="Floudas D."/>
            <person name="Sun H."/>
            <person name="Yadav J.S."/>
            <person name="Pangilinan J."/>
            <person name="Larsson K.H."/>
            <person name="Matsuura K."/>
            <person name="Barry K."/>
            <person name="Labutti K."/>
            <person name="Kuo R."/>
            <person name="Ohm R.A."/>
            <person name="Bhattacharya S.S."/>
            <person name="Shirouzu T."/>
            <person name="Yoshinaga Y."/>
            <person name="Martin F.M."/>
            <person name="Grigoriev I.V."/>
            <person name="Hibbett D.S."/>
        </authorList>
    </citation>
    <scope>NUCLEOTIDE SEQUENCE [LARGE SCALE GENOMIC DNA]</scope>
    <source>
        <strain evidence="2 3">HHB12733</strain>
    </source>
</reference>
<sequence length="146" mass="15757">MPPPSASPALHLSLLPNKLFVYQLPVSSSLPAALVDVLIAPADPHAERFTSLTRTGEELSVVTDFATEPPGIQLPWRALKVRGPMEHSLTGILHALSAPLKAAQIPIFAISTWNTDYVLITLDNAERAVEALKSDGWTFVPDRATV</sequence>
<proteinExistence type="predicted"/>
<dbReference type="GO" id="GO:0006520">
    <property type="term" value="P:amino acid metabolic process"/>
    <property type="evidence" value="ECO:0007669"/>
    <property type="project" value="UniProtKB-ARBA"/>
</dbReference>
<feature type="domain" description="CASTOR ACT" evidence="1">
    <location>
        <begin position="75"/>
        <end position="133"/>
    </location>
</feature>
<keyword evidence="3" id="KW-1185">Reference proteome</keyword>
<dbReference type="PANTHER" id="PTHR31131">
    <property type="entry name" value="CHROMOSOME 1, WHOLE GENOME SHOTGUN SEQUENCE"/>
    <property type="match status" value="1"/>
</dbReference>
<evidence type="ECO:0000313" key="3">
    <source>
        <dbReference type="Proteomes" id="UP000076842"/>
    </source>
</evidence>
<gene>
    <name evidence="2" type="ORF">CALCODRAFT_438074</name>
</gene>
<evidence type="ECO:0000313" key="2">
    <source>
        <dbReference type="EMBL" id="KZT54775.1"/>
    </source>
</evidence>
<dbReference type="GO" id="GO:0046394">
    <property type="term" value="P:carboxylic acid biosynthetic process"/>
    <property type="evidence" value="ECO:0007669"/>
    <property type="project" value="UniProtKB-ARBA"/>
</dbReference>
<name>A0A165EFR5_9BASI</name>
<dbReference type="EMBL" id="KV424007">
    <property type="protein sequence ID" value="KZT54775.1"/>
    <property type="molecule type" value="Genomic_DNA"/>
</dbReference>
<dbReference type="Pfam" id="PF13840">
    <property type="entry name" value="ACT_7"/>
    <property type="match status" value="1"/>
</dbReference>
<protein>
    <recommendedName>
        <fullName evidence="1">CASTOR ACT domain-containing protein</fullName>
    </recommendedName>
</protein>